<feature type="non-terminal residue" evidence="1">
    <location>
        <position position="74"/>
    </location>
</feature>
<dbReference type="AlphaFoldDB" id="A0A9Q5U935"/>
<accession>A0A9Q5U935</accession>
<dbReference type="EMBL" id="NIYS01000091">
    <property type="protein sequence ID" value="PAY72529.1"/>
    <property type="molecule type" value="Genomic_DNA"/>
</dbReference>
<organism evidence="1 2">
    <name type="scientific">Shigella boydii</name>
    <dbReference type="NCBI Taxonomy" id="621"/>
    <lineage>
        <taxon>Bacteria</taxon>
        <taxon>Pseudomonadati</taxon>
        <taxon>Pseudomonadota</taxon>
        <taxon>Gammaproteobacteria</taxon>
        <taxon>Enterobacterales</taxon>
        <taxon>Enterobacteriaceae</taxon>
        <taxon>Shigella</taxon>
    </lineage>
</organism>
<comment type="caution">
    <text evidence="1">The sequence shown here is derived from an EMBL/GenBank/DDBJ whole genome shotgun (WGS) entry which is preliminary data.</text>
</comment>
<reference evidence="2" key="1">
    <citation type="submission" date="2017-06" db="EMBL/GenBank/DDBJ databases">
        <title>WGS of SAMN07203007.</title>
        <authorList>
            <person name="Fouts D."/>
            <person name="Sutton G."/>
            <person name="Nguyen K."/>
            <person name="Thamlikitkul V."/>
        </authorList>
    </citation>
    <scope>NUCLEOTIDE SEQUENCE [LARGE SCALE GENOMIC DNA]</scope>
    <source>
        <strain evidence="2">ESBL-W3-2</strain>
    </source>
</reference>
<sequence length="74" mass="8195">MLPSVVSRQVADSVAAFLRAAFPLNSPLFNGENNDNVSMLEQFLAQPETLLKGPYLSAQLPFRKSDLPLNFFPN</sequence>
<evidence type="ECO:0000313" key="2">
    <source>
        <dbReference type="Proteomes" id="UP000218430"/>
    </source>
</evidence>
<gene>
    <name evidence="1" type="ORF">CEH00_14490</name>
</gene>
<dbReference type="Proteomes" id="UP000218430">
    <property type="component" value="Unassembled WGS sequence"/>
</dbReference>
<dbReference type="RefSeq" id="WP_140430228.1">
    <property type="nucleotide sequence ID" value="NZ_NIYS01000091.1"/>
</dbReference>
<dbReference type="GeneID" id="75204611"/>
<protein>
    <submittedName>
        <fullName evidence="1">Uncharacterized protein</fullName>
    </submittedName>
</protein>
<proteinExistence type="predicted"/>
<name>A0A9Q5U935_SHIBO</name>
<evidence type="ECO:0000313" key="1">
    <source>
        <dbReference type="EMBL" id="PAY72529.1"/>
    </source>
</evidence>